<comment type="caution">
    <text evidence="1">The sequence shown here is derived from an EMBL/GenBank/DDBJ whole genome shotgun (WGS) entry which is preliminary data.</text>
</comment>
<evidence type="ECO:0000313" key="2">
    <source>
        <dbReference type="Proteomes" id="UP000013180"/>
    </source>
</evidence>
<accession>R0BBR0</accession>
<gene>
    <name evidence="1" type="ORF">HMPREF1083_03387</name>
</gene>
<name>R0BBR0_9FIRM</name>
<reference evidence="1" key="1">
    <citation type="submission" date="2013-01" db="EMBL/GenBank/DDBJ databases">
        <title>The Genome Sequence of Clostridium clostridioforme 90A6.</title>
        <authorList>
            <consortium name="The Broad Institute Genome Sequencing Platform"/>
            <person name="Earl A."/>
            <person name="Ward D."/>
            <person name="Feldgarden M."/>
            <person name="Gevers D."/>
            <person name="Courvalin P."/>
            <person name="Lambert T."/>
            <person name="Walker B."/>
            <person name="Young S.K."/>
            <person name="Zeng Q."/>
            <person name="Gargeya S."/>
            <person name="Fitzgerald M."/>
            <person name="Haas B."/>
            <person name="Abouelleil A."/>
            <person name="Alvarado L."/>
            <person name="Arachchi H.M."/>
            <person name="Berlin A.M."/>
            <person name="Chapman S.B."/>
            <person name="Dewar J."/>
            <person name="Goldberg J."/>
            <person name="Griggs A."/>
            <person name="Gujja S."/>
            <person name="Hansen M."/>
            <person name="Howarth C."/>
            <person name="Imamovic A."/>
            <person name="Larimer J."/>
            <person name="McCowan C."/>
            <person name="Murphy C."/>
            <person name="Neiman D."/>
            <person name="Pearson M."/>
            <person name="Priest M."/>
            <person name="Roberts A."/>
            <person name="Saif S."/>
            <person name="Shea T."/>
            <person name="Sisk P."/>
            <person name="Sykes S."/>
            <person name="Wortman J."/>
            <person name="Nusbaum C."/>
            <person name="Birren B."/>
        </authorList>
    </citation>
    <scope>NUCLEOTIDE SEQUENCE [LARGE SCALE GENOMIC DNA]</scope>
    <source>
        <strain evidence="1">90A6</strain>
    </source>
</reference>
<evidence type="ECO:0000313" key="1">
    <source>
        <dbReference type="EMBL" id="ENZ61805.1"/>
    </source>
</evidence>
<organism evidence="1 2">
    <name type="scientific">[Clostridium] clostridioforme 90A6</name>
    <dbReference type="NCBI Taxonomy" id="999406"/>
    <lineage>
        <taxon>Bacteria</taxon>
        <taxon>Bacillati</taxon>
        <taxon>Bacillota</taxon>
        <taxon>Clostridia</taxon>
        <taxon>Lachnospirales</taxon>
        <taxon>Lachnospiraceae</taxon>
        <taxon>Enterocloster</taxon>
    </lineage>
</organism>
<proteinExistence type="predicted"/>
<dbReference type="Proteomes" id="UP000013180">
    <property type="component" value="Unassembled WGS sequence"/>
</dbReference>
<dbReference type="EMBL" id="AGYL01000032">
    <property type="protein sequence ID" value="ENZ61805.1"/>
    <property type="molecule type" value="Genomic_DNA"/>
</dbReference>
<dbReference type="HOGENOM" id="CLU_189835_1_0_9"/>
<dbReference type="AlphaFoldDB" id="R0BBR0"/>
<dbReference type="PATRIC" id="fig|999406.3.peg.3644"/>
<keyword evidence="2" id="KW-1185">Reference proteome</keyword>
<sequence length="80" mass="9464">MSRQKRKGGGACVPRMSKKRKQEWALFLNERNRITYNELCRKCQHDCKQSFRVTVIECPNYLSKRKGEQNGKRKSEQCPS</sequence>
<protein>
    <submittedName>
        <fullName evidence="1">Uncharacterized protein</fullName>
    </submittedName>
</protein>